<reference evidence="3 4" key="1">
    <citation type="submission" date="2016-04" db="EMBL/GenBank/DDBJ databases">
        <title>Draft Genome Sequences of Staphylococcus capitis Strain H36, S. capitis Strain H65, S. cohnii Strain H62, S. hominis Strain H69, Mycobacterium iranicum Strain H39, Plantibacter sp. Strain H53, Pseudomonas oryzihabitans Strain H72, and Microbacterium sp. Strain H83, isolated from residential settings.</title>
        <authorList>
            <person name="Lymperopoulou D."/>
            <person name="Adams R.I."/>
            <person name="Lindow S."/>
            <person name="Coil D.A."/>
            <person name="Jospin G."/>
            <person name="Eisen J.A."/>
        </authorList>
    </citation>
    <scope>NUCLEOTIDE SEQUENCE [LARGE SCALE GENOMIC DNA]</scope>
    <source>
        <strain evidence="3 4">H72</strain>
    </source>
</reference>
<feature type="domain" description="YCII-related" evidence="2">
    <location>
        <begin position="1"/>
        <end position="76"/>
    </location>
</feature>
<dbReference type="Proteomes" id="UP000078356">
    <property type="component" value="Unassembled WGS sequence"/>
</dbReference>
<proteinExistence type="inferred from homology"/>
<name>A0A178LAL2_9PSED</name>
<dbReference type="RefSeq" id="WP_017638597.1">
    <property type="nucleotide sequence ID" value="NZ_CP183398.1"/>
</dbReference>
<comment type="similarity">
    <text evidence="1">Belongs to the YciI family.</text>
</comment>
<gene>
    <name evidence="3" type="ORF">A4V15_23420</name>
</gene>
<dbReference type="PANTHER" id="PTHR37828">
    <property type="entry name" value="GSR2449 PROTEIN"/>
    <property type="match status" value="1"/>
</dbReference>
<dbReference type="AlphaFoldDB" id="A0A178LAL2"/>
<dbReference type="PANTHER" id="PTHR37828:SF1">
    <property type="entry name" value="YCII-RELATED DOMAIN-CONTAINING PROTEIN"/>
    <property type="match status" value="1"/>
</dbReference>
<evidence type="ECO:0000313" key="3">
    <source>
        <dbReference type="EMBL" id="OAN26186.1"/>
    </source>
</evidence>
<evidence type="ECO:0000259" key="2">
    <source>
        <dbReference type="Pfam" id="PF03795"/>
    </source>
</evidence>
<sequence>MIYAINLTYTSTSEAINACLDAHKEWLIHHLSAERILFAGPLEDKAGGFILAFGSSLSEIEQMLAADPFVAHGLVRTDILATQPALRAANFSGVWAAAAKPISPGSA</sequence>
<dbReference type="Pfam" id="PF03795">
    <property type="entry name" value="YCII"/>
    <property type="match status" value="1"/>
</dbReference>
<dbReference type="InterPro" id="IPR011008">
    <property type="entry name" value="Dimeric_a/b-barrel"/>
</dbReference>
<accession>A0A178LAL2</accession>
<organism evidence="3 4">
    <name type="scientific">Pseudomonas oryzihabitans</name>
    <dbReference type="NCBI Taxonomy" id="47885"/>
    <lineage>
        <taxon>Bacteria</taxon>
        <taxon>Pseudomonadati</taxon>
        <taxon>Pseudomonadota</taxon>
        <taxon>Gammaproteobacteria</taxon>
        <taxon>Pseudomonadales</taxon>
        <taxon>Pseudomonadaceae</taxon>
        <taxon>Pseudomonas</taxon>
    </lineage>
</organism>
<dbReference type="OrthoDB" id="9814407at2"/>
<comment type="caution">
    <text evidence="3">The sequence shown here is derived from an EMBL/GenBank/DDBJ whole genome shotgun (WGS) entry which is preliminary data.</text>
</comment>
<evidence type="ECO:0000313" key="4">
    <source>
        <dbReference type="Proteomes" id="UP000078356"/>
    </source>
</evidence>
<dbReference type="EMBL" id="LWCR01000043">
    <property type="protein sequence ID" value="OAN26186.1"/>
    <property type="molecule type" value="Genomic_DNA"/>
</dbReference>
<protein>
    <recommendedName>
        <fullName evidence="2">YCII-related domain-containing protein</fullName>
    </recommendedName>
</protein>
<dbReference type="InterPro" id="IPR005545">
    <property type="entry name" value="YCII"/>
</dbReference>
<dbReference type="SUPFAM" id="SSF54909">
    <property type="entry name" value="Dimeric alpha+beta barrel"/>
    <property type="match status" value="1"/>
</dbReference>
<dbReference type="Gene3D" id="3.30.70.1060">
    <property type="entry name" value="Dimeric alpha+beta barrel"/>
    <property type="match status" value="1"/>
</dbReference>
<evidence type="ECO:0000256" key="1">
    <source>
        <dbReference type="ARBA" id="ARBA00007689"/>
    </source>
</evidence>